<reference evidence="2 3" key="1">
    <citation type="submission" date="2021-01" db="EMBL/GenBank/DDBJ databases">
        <title>Genomic Encyclopedia of Type Strains, Phase IV (KMG-IV): sequencing the most valuable type-strain genomes for metagenomic binning, comparative biology and taxonomic classification.</title>
        <authorList>
            <person name="Goeker M."/>
        </authorList>
    </citation>
    <scope>NUCLEOTIDE SEQUENCE [LARGE SCALE GENOMIC DNA]</scope>
    <source>
        <strain evidence="2 3">DSM 25879</strain>
    </source>
</reference>
<feature type="region of interest" description="Disordered" evidence="1">
    <location>
        <begin position="1"/>
        <end position="54"/>
    </location>
</feature>
<dbReference type="EMBL" id="JAFBED010000002">
    <property type="protein sequence ID" value="MBM7619501.1"/>
    <property type="molecule type" value="Genomic_DNA"/>
</dbReference>
<gene>
    <name evidence="2" type="ORF">JOC95_001350</name>
</gene>
<organism evidence="2 3">
    <name type="scientific">Sutcliffiella tianshenii</name>
    <dbReference type="NCBI Taxonomy" id="1463404"/>
    <lineage>
        <taxon>Bacteria</taxon>
        <taxon>Bacillati</taxon>
        <taxon>Bacillota</taxon>
        <taxon>Bacilli</taxon>
        <taxon>Bacillales</taxon>
        <taxon>Bacillaceae</taxon>
        <taxon>Sutcliffiella</taxon>
    </lineage>
</organism>
<accession>A0ABS2NXV0</accession>
<dbReference type="Proteomes" id="UP000737402">
    <property type="component" value="Unassembled WGS sequence"/>
</dbReference>
<feature type="compositionally biased region" description="Basic residues" evidence="1">
    <location>
        <begin position="1"/>
        <end position="13"/>
    </location>
</feature>
<name>A0ABS2NXV0_9BACI</name>
<comment type="caution">
    <text evidence="2">The sequence shown here is derived from an EMBL/GenBank/DDBJ whole genome shotgun (WGS) entry which is preliminary data.</text>
</comment>
<feature type="compositionally biased region" description="Basic and acidic residues" evidence="1">
    <location>
        <begin position="23"/>
        <end position="33"/>
    </location>
</feature>
<evidence type="ECO:0000313" key="3">
    <source>
        <dbReference type="Proteomes" id="UP000737402"/>
    </source>
</evidence>
<evidence type="ECO:0000313" key="2">
    <source>
        <dbReference type="EMBL" id="MBM7619501.1"/>
    </source>
</evidence>
<proteinExistence type="predicted"/>
<protein>
    <submittedName>
        <fullName evidence="2">Uncharacterized protein</fullName>
    </submittedName>
</protein>
<dbReference type="RefSeq" id="WP_204414563.1">
    <property type="nucleotide sequence ID" value="NZ_JAFBED010000002.1"/>
</dbReference>
<keyword evidence="3" id="KW-1185">Reference proteome</keyword>
<evidence type="ECO:0000256" key="1">
    <source>
        <dbReference type="SAM" id="MobiDB-lite"/>
    </source>
</evidence>
<sequence>MSRGKHFQHKKKGHEPTIGSAPAEKKVFEKAEFAIEPSAKNGNRPVTIQKEKER</sequence>